<dbReference type="InParanoid" id="A0A194WWB3"/>
<evidence type="ECO:0000313" key="2">
    <source>
        <dbReference type="Proteomes" id="UP000070700"/>
    </source>
</evidence>
<organism evidence="1 2">
    <name type="scientific">Mollisia scopiformis</name>
    <name type="common">Conifer needle endophyte fungus</name>
    <name type="synonym">Phialocephala scopiformis</name>
    <dbReference type="NCBI Taxonomy" id="149040"/>
    <lineage>
        <taxon>Eukaryota</taxon>
        <taxon>Fungi</taxon>
        <taxon>Dikarya</taxon>
        <taxon>Ascomycota</taxon>
        <taxon>Pezizomycotina</taxon>
        <taxon>Leotiomycetes</taxon>
        <taxon>Helotiales</taxon>
        <taxon>Mollisiaceae</taxon>
        <taxon>Mollisia</taxon>
    </lineage>
</organism>
<accession>A0A194WWB3</accession>
<reference evidence="1 2" key="1">
    <citation type="submission" date="2015-10" db="EMBL/GenBank/DDBJ databases">
        <title>Full genome of DAOMC 229536 Phialocephala scopiformis, a fungal endophyte of spruce producing the potent anti-insectan compound rugulosin.</title>
        <authorList>
            <consortium name="DOE Joint Genome Institute"/>
            <person name="Walker A.K."/>
            <person name="Frasz S.L."/>
            <person name="Seifert K.A."/>
            <person name="Miller J.D."/>
            <person name="Mondo S.J."/>
            <person name="Labutti K."/>
            <person name="Lipzen A."/>
            <person name="Dockter R."/>
            <person name="Kennedy M."/>
            <person name="Grigoriev I.V."/>
            <person name="Spatafora J.W."/>
        </authorList>
    </citation>
    <scope>NUCLEOTIDE SEQUENCE [LARGE SCALE GENOMIC DNA]</scope>
    <source>
        <strain evidence="1 2">CBS 120377</strain>
    </source>
</reference>
<protein>
    <submittedName>
        <fullName evidence="1">Uncharacterized protein</fullName>
    </submittedName>
</protein>
<name>A0A194WWB3_MOLSC</name>
<keyword evidence="2" id="KW-1185">Reference proteome</keyword>
<dbReference type="KEGG" id="psco:LY89DRAFT_721923"/>
<dbReference type="RefSeq" id="XP_018066613.1">
    <property type="nucleotide sequence ID" value="XM_018218685.1"/>
</dbReference>
<sequence length="224" mass="25014">MAGAGSCLFAKSLQDPVSSDVTDNQAPMRFQSSTTTGRRELLLAPRTAQPLFQLYHGLSGSRNREIFSAAALMLKDVSTLSVSTRSYRDEVVMADFLRVLPGVENLALLFPELFPVRVRPYLDAMKIRVLRSLRLSHCKATASEFVDLCKIHSRTLKELHFQDLSLMEGHVEPFFESISDILLTWEQFTLKGYLVELENETSITPQGLDTPGPQESNLCTTGIC</sequence>
<gene>
    <name evidence="1" type="ORF">LY89DRAFT_721923</name>
</gene>
<dbReference type="EMBL" id="KQ947424">
    <property type="protein sequence ID" value="KUJ12258.1"/>
    <property type="molecule type" value="Genomic_DNA"/>
</dbReference>
<evidence type="ECO:0000313" key="1">
    <source>
        <dbReference type="EMBL" id="KUJ12258.1"/>
    </source>
</evidence>
<dbReference type="AlphaFoldDB" id="A0A194WWB3"/>
<dbReference type="GeneID" id="28828411"/>
<proteinExistence type="predicted"/>
<dbReference type="Proteomes" id="UP000070700">
    <property type="component" value="Unassembled WGS sequence"/>
</dbReference>